<protein>
    <submittedName>
        <fullName evidence="2">Uncharacterized protein</fullName>
    </submittedName>
</protein>
<dbReference type="AlphaFoldDB" id="A0A2J5HH85"/>
<feature type="region of interest" description="Disordered" evidence="1">
    <location>
        <begin position="1"/>
        <end position="90"/>
    </location>
</feature>
<keyword evidence="3" id="KW-1185">Reference proteome</keyword>
<evidence type="ECO:0000313" key="2">
    <source>
        <dbReference type="EMBL" id="PLN76354.1"/>
    </source>
</evidence>
<name>A0A2J5HH85_9EURO</name>
<dbReference type="OrthoDB" id="4227165at2759"/>
<feature type="compositionally biased region" description="Acidic residues" evidence="1">
    <location>
        <begin position="112"/>
        <end position="123"/>
    </location>
</feature>
<feature type="compositionally biased region" description="Low complexity" evidence="1">
    <location>
        <begin position="220"/>
        <end position="233"/>
    </location>
</feature>
<evidence type="ECO:0000256" key="1">
    <source>
        <dbReference type="SAM" id="MobiDB-lite"/>
    </source>
</evidence>
<accession>A0A2J5HH85</accession>
<feature type="region of interest" description="Disordered" evidence="1">
    <location>
        <begin position="219"/>
        <end position="242"/>
    </location>
</feature>
<feature type="compositionally biased region" description="Basic and acidic residues" evidence="1">
    <location>
        <begin position="36"/>
        <end position="57"/>
    </location>
</feature>
<feature type="region of interest" description="Disordered" evidence="1">
    <location>
        <begin position="103"/>
        <end position="193"/>
    </location>
</feature>
<sequence>MPTSPPRRTFEKSREVRRRYQRSNKRPQFSASQIARIDREEERERKAQALREKEKRRVANRKKKAEKEAKAREERRRLGLPDPYAATVPSSQPLLFNFLKKGGDSASVTAEAEAETPGEETDPGETTGVAEDSDFSAFEEQGVVEEGFGDADVLLGDGAQGDTLVTGSAGANGSTGQEGDHEDPSAETQEDDEFSDCSVFYDEDILKAVENVSSAVGMMQQEQQKQLPPSQQPERIPISLPGGESFCDDTALLLEEFGYEFDTDEEFERELAQLDAV</sequence>
<reference evidence="3" key="1">
    <citation type="submission" date="2017-12" db="EMBL/GenBank/DDBJ databases">
        <authorList>
            <consortium name="DOE Joint Genome Institute"/>
            <person name="Mondo S.J."/>
            <person name="Kjaerbolling I."/>
            <person name="Vesth T.C."/>
            <person name="Frisvad J.C."/>
            <person name="Nybo J.L."/>
            <person name="Theobald S."/>
            <person name="Kuo A."/>
            <person name="Bowyer P."/>
            <person name="Matsuda Y."/>
            <person name="Lyhne E.K."/>
            <person name="Kogle M.E."/>
            <person name="Clum A."/>
            <person name="Lipzen A."/>
            <person name="Salamov A."/>
            <person name="Ngan C.Y."/>
            <person name="Daum C."/>
            <person name="Chiniquy J."/>
            <person name="Barry K."/>
            <person name="LaButti K."/>
            <person name="Haridas S."/>
            <person name="Simmons B.A."/>
            <person name="Magnuson J.K."/>
            <person name="Mortensen U.H."/>
            <person name="Larsen T.O."/>
            <person name="Grigoriev I.V."/>
            <person name="Baker S.E."/>
            <person name="Andersen M.R."/>
            <person name="Nordberg H.P."/>
            <person name="Cantor M.N."/>
            <person name="Hua S.X."/>
        </authorList>
    </citation>
    <scope>NUCLEOTIDE SEQUENCE [LARGE SCALE GENOMIC DNA]</scope>
    <source>
        <strain evidence="3">IBT 19404</strain>
    </source>
</reference>
<proteinExistence type="predicted"/>
<feature type="compositionally biased region" description="Basic residues" evidence="1">
    <location>
        <begin position="15"/>
        <end position="25"/>
    </location>
</feature>
<dbReference type="Proteomes" id="UP000235023">
    <property type="component" value="Unassembled WGS sequence"/>
</dbReference>
<feature type="compositionally biased region" description="Polar residues" evidence="1">
    <location>
        <begin position="163"/>
        <end position="177"/>
    </location>
</feature>
<gene>
    <name evidence="2" type="ORF">BDW42DRAFT_22277</name>
</gene>
<dbReference type="EMBL" id="KZ559620">
    <property type="protein sequence ID" value="PLN76354.1"/>
    <property type="molecule type" value="Genomic_DNA"/>
</dbReference>
<feature type="compositionally biased region" description="Basic and acidic residues" evidence="1">
    <location>
        <begin position="65"/>
        <end position="79"/>
    </location>
</feature>
<organism evidence="2 3">
    <name type="scientific">Aspergillus taichungensis</name>
    <dbReference type="NCBI Taxonomy" id="482145"/>
    <lineage>
        <taxon>Eukaryota</taxon>
        <taxon>Fungi</taxon>
        <taxon>Dikarya</taxon>
        <taxon>Ascomycota</taxon>
        <taxon>Pezizomycotina</taxon>
        <taxon>Eurotiomycetes</taxon>
        <taxon>Eurotiomycetidae</taxon>
        <taxon>Eurotiales</taxon>
        <taxon>Aspergillaceae</taxon>
        <taxon>Aspergillus</taxon>
        <taxon>Aspergillus subgen. Circumdati</taxon>
    </lineage>
</organism>
<evidence type="ECO:0000313" key="3">
    <source>
        <dbReference type="Proteomes" id="UP000235023"/>
    </source>
</evidence>